<keyword evidence="9" id="KW-1185">Reference proteome</keyword>
<evidence type="ECO:0000256" key="4">
    <source>
        <dbReference type="ARBA" id="ARBA00022989"/>
    </source>
</evidence>
<protein>
    <recommendedName>
        <fullName evidence="7">Major facilitator superfamily (MFS) profile domain-containing protein</fullName>
    </recommendedName>
</protein>
<dbReference type="Gene3D" id="1.20.1250.20">
    <property type="entry name" value="MFS general substrate transporter like domains"/>
    <property type="match status" value="1"/>
</dbReference>
<dbReference type="GO" id="GO:0016020">
    <property type="term" value="C:membrane"/>
    <property type="evidence" value="ECO:0007669"/>
    <property type="project" value="UniProtKB-SubCell"/>
</dbReference>
<feature type="transmembrane region" description="Helical" evidence="6">
    <location>
        <begin position="46"/>
        <end position="74"/>
    </location>
</feature>
<evidence type="ECO:0000256" key="2">
    <source>
        <dbReference type="ARBA" id="ARBA00022448"/>
    </source>
</evidence>
<keyword evidence="5 6" id="KW-0472">Membrane</keyword>
<dbReference type="AlphaFoldDB" id="A0A397GA25"/>
<sequence>MADEVTIHRNIEAQTDSGVGSGAVYAAKAQVLNKALLDLGMGRYQWLLFLITSIGWFLDSFWMTSFVVIAPAASNEALFFYSGDESSYFFVSLFVGMTIGAAAWPWMSDLLGRKWIFTSTLVLMGMGGLVGAGMPAFTGLCVVGFAVGLAVSGNQLVDAIILLEVLPASYQYLVAIQGALWGLGQLTASAIGWAFIEQYTCGTGPDELSTAAVLSSIKARTITHSSSGSSRSTSSSCHYVSNKGWRYVWWTFGCITLFVYLCRFAFPLRETPKYLLSRRRDAEATQIVKDIAGYNRRQTWLTETSFARVDSTIDTSAAERRRQSRYAALAVITIYTVEAFASPVRGCGLALMGSTWGLFGLVARIITTFYGDAVAGGGPVWFCGAIWVVMGGAWLALPVETWGKAAA</sequence>
<comment type="subcellular location">
    <subcellularLocation>
        <location evidence="1">Membrane</location>
        <topology evidence="1">Multi-pass membrane protein</topology>
    </subcellularLocation>
</comment>
<dbReference type="PANTHER" id="PTHR23511">
    <property type="entry name" value="SYNAPTIC VESICLE GLYCOPROTEIN 2"/>
    <property type="match status" value="1"/>
</dbReference>
<feature type="transmembrane region" description="Helical" evidence="6">
    <location>
        <begin position="143"/>
        <end position="166"/>
    </location>
</feature>
<keyword evidence="2" id="KW-0813">Transport</keyword>
<organism evidence="8 9">
    <name type="scientific">Aspergillus thermomutatus</name>
    <name type="common">Neosartorya pseudofischeri</name>
    <dbReference type="NCBI Taxonomy" id="41047"/>
    <lineage>
        <taxon>Eukaryota</taxon>
        <taxon>Fungi</taxon>
        <taxon>Dikarya</taxon>
        <taxon>Ascomycota</taxon>
        <taxon>Pezizomycotina</taxon>
        <taxon>Eurotiomycetes</taxon>
        <taxon>Eurotiomycetidae</taxon>
        <taxon>Eurotiales</taxon>
        <taxon>Aspergillaceae</taxon>
        <taxon>Aspergillus</taxon>
        <taxon>Aspergillus subgen. Fumigati</taxon>
    </lineage>
</organism>
<dbReference type="PROSITE" id="PS50850">
    <property type="entry name" value="MFS"/>
    <property type="match status" value="1"/>
</dbReference>
<dbReference type="VEuPathDB" id="FungiDB:CDV56_101323"/>
<evidence type="ECO:0000256" key="3">
    <source>
        <dbReference type="ARBA" id="ARBA00022692"/>
    </source>
</evidence>
<dbReference type="RefSeq" id="XP_026611729.1">
    <property type="nucleotide sequence ID" value="XM_026754942.1"/>
</dbReference>
<dbReference type="GO" id="GO:0022857">
    <property type="term" value="F:transmembrane transporter activity"/>
    <property type="evidence" value="ECO:0007669"/>
    <property type="project" value="InterPro"/>
</dbReference>
<dbReference type="OrthoDB" id="4139357at2759"/>
<dbReference type="InterPro" id="IPR005828">
    <property type="entry name" value="MFS_sugar_transport-like"/>
</dbReference>
<evidence type="ECO:0000256" key="1">
    <source>
        <dbReference type="ARBA" id="ARBA00004141"/>
    </source>
</evidence>
<feature type="domain" description="Major facilitator superfamily (MFS) profile" evidence="7">
    <location>
        <begin position="48"/>
        <end position="407"/>
    </location>
</feature>
<reference evidence="8" key="1">
    <citation type="submission" date="2018-08" db="EMBL/GenBank/DDBJ databases">
        <title>Draft genome sequence of azole-resistant Aspergillus thermomutatus (Neosartorya pseudofischeri) strain HMR AF 39, isolated from a human nasal aspirate.</title>
        <authorList>
            <person name="Parent-Michaud M."/>
            <person name="Dufresne P.J."/>
            <person name="Fournier E."/>
            <person name="Martineau C."/>
            <person name="Moreira S."/>
            <person name="Perkins V."/>
            <person name="De Repentigny L."/>
            <person name="Dufresne S.F."/>
        </authorList>
    </citation>
    <scope>NUCLEOTIDE SEQUENCE [LARGE SCALE GENOMIC DNA]</scope>
    <source>
        <strain evidence="8">HMR AF 39</strain>
    </source>
</reference>
<dbReference type="SUPFAM" id="SSF103473">
    <property type="entry name" value="MFS general substrate transporter"/>
    <property type="match status" value="1"/>
</dbReference>
<proteinExistence type="predicted"/>
<dbReference type="Pfam" id="PF00083">
    <property type="entry name" value="Sugar_tr"/>
    <property type="match status" value="1"/>
</dbReference>
<accession>A0A397GA25</accession>
<feature type="transmembrane region" description="Helical" evidence="6">
    <location>
        <begin position="379"/>
        <end position="397"/>
    </location>
</feature>
<feature type="transmembrane region" description="Helical" evidence="6">
    <location>
        <begin position="86"/>
        <end position="104"/>
    </location>
</feature>
<feature type="transmembrane region" description="Helical" evidence="6">
    <location>
        <begin position="116"/>
        <end position="137"/>
    </location>
</feature>
<dbReference type="PANTHER" id="PTHR23511:SF5">
    <property type="entry name" value="MAJOR FACILITATOR-TYPE TRANSPORTER HXNZ-RELATED"/>
    <property type="match status" value="1"/>
</dbReference>
<feature type="transmembrane region" description="Helical" evidence="6">
    <location>
        <begin position="247"/>
        <end position="266"/>
    </location>
</feature>
<gene>
    <name evidence="8" type="ORF">CDV56_101323</name>
</gene>
<keyword evidence="4 6" id="KW-1133">Transmembrane helix</keyword>
<evidence type="ECO:0000259" key="7">
    <source>
        <dbReference type="PROSITE" id="PS50850"/>
    </source>
</evidence>
<dbReference type="GeneID" id="38123297"/>
<feature type="transmembrane region" description="Helical" evidence="6">
    <location>
        <begin position="178"/>
        <end position="196"/>
    </location>
</feature>
<evidence type="ECO:0000256" key="5">
    <source>
        <dbReference type="ARBA" id="ARBA00023136"/>
    </source>
</evidence>
<dbReference type="InterPro" id="IPR036259">
    <property type="entry name" value="MFS_trans_sf"/>
</dbReference>
<keyword evidence="3 6" id="KW-0812">Transmembrane</keyword>
<dbReference type="Proteomes" id="UP000215305">
    <property type="component" value="Unassembled WGS sequence"/>
</dbReference>
<name>A0A397GA25_ASPTH</name>
<feature type="transmembrane region" description="Helical" evidence="6">
    <location>
        <begin position="349"/>
        <end position="367"/>
    </location>
</feature>
<evidence type="ECO:0000256" key="6">
    <source>
        <dbReference type="SAM" id="Phobius"/>
    </source>
</evidence>
<dbReference type="InterPro" id="IPR020846">
    <property type="entry name" value="MFS_dom"/>
</dbReference>
<evidence type="ECO:0000313" key="8">
    <source>
        <dbReference type="EMBL" id="RHZ47811.1"/>
    </source>
</evidence>
<evidence type="ECO:0000313" key="9">
    <source>
        <dbReference type="Proteomes" id="UP000215305"/>
    </source>
</evidence>
<comment type="caution">
    <text evidence="8">The sequence shown here is derived from an EMBL/GenBank/DDBJ whole genome shotgun (WGS) entry which is preliminary data.</text>
</comment>
<dbReference type="EMBL" id="NKHU02000211">
    <property type="protein sequence ID" value="RHZ47811.1"/>
    <property type="molecule type" value="Genomic_DNA"/>
</dbReference>